<accession>A0A820NM92</accession>
<comment type="caution">
    <text evidence="1">The sequence shown here is derived from an EMBL/GenBank/DDBJ whole genome shotgun (WGS) entry which is preliminary data.</text>
</comment>
<evidence type="ECO:0000313" key="1">
    <source>
        <dbReference type="EMBL" id="CAF4393067.1"/>
    </source>
</evidence>
<gene>
    <name evidence="1" type="ORF">JBS370_LOCUS43208</name>
</gene>
<protein>
    <submittedName>
        <fullName evidence="1">Uncharacterized protein</fullName>
    </submittedName>
</protein>
<dbReference type="Proteomes" id="UP000663836">
    <property type="component" value="Unassembled WGS sequence"/>
</dbReference>
<reference evidence="1" key="1">
    <citation type="submission" date="2021-02" db="EMBL/GenBank/DDBJ databases">
        <authorList>
            <person name="Nowell W R."/>
        </authorList>
    </citation>
    <scope>NUCLEOTIDE SEQUENCE</scope>
</reference>
<dbReference type="AlphaFoldDB" id="A0A820NM92"/>
<organism evidence="1 2">
    <name type="scientific">Rotaria sordida</name>
    <dbReference type="NCBI Taxonomy" id="392033"/>
    <lineage>
        <taxon>Eukaryota</taxon>
        <taxon>Metazoa</taxon>
        <taxon>Spiralia</taxon>
        <taxon>Gnathifera</taxon>
        <taxon>Rotifera</taxon>
        <taxon>Eurotatoria</taxon>
        <taxon>Bdelloidea</taxon>
        <taxon>Philodinida</taxon>
        <taxon>Philodinidae</taxon>
        <taxon>Rotaria</taxon>
    </lineage>
</organism>
<name>A0A820NM92_9BILA</name>
<evidence type="ECO:0000313" key="2">
    <source>
        <dbReference type="Proteomes" id="UP000663836"/>
    </source>
</evidence>
<proteinExistence type="predicted"/>
<dbReference type="EMBL" id="CAJOBD010064396">
    <property type="protein sequence ID" value="CAF4393067.1"/>
    <property type="molecule type" value="Genomic_DNA"/>
</dbReference>
<sequence length="40" mass="4654">MVEAITSIYKQQNNHALPSIYGDNDEPPYYIQPIDMTRRA</sequence>
<feature type="non-terminal residue" evidence="1">
    <location>
        <position position="40"/>
    </location>
</feature>